<proteinExistence type="predicted"/>
<accession>A0A381XU74</accession>
<dbReference type="Pfam" id="PF03551">
    <property type="entry name" value="PadR"/>
    <property type="match status" value="1"/>
</dbReference>
<dbReference type="PANTHER" id="PTHR43252:SF5">
    <property type="entry name" value="TRANSCRIPTIONAL REGULATOR, PADR-LIKE FAMILY"/>
    <property type="match status" value="1"/>
</dbReference>
<dbReference type="InterPro" id="IPR036388">
    <property type="entry name" value="WH-like_DNA-bd_sf"/>
</dbReference>
<gene>
    <name evidence="2" type="ORF">METZ01_LOCUS121054</name>
</gene>
<feature type="domain" description="Transcription regulator PadR N-terminal" evidence="1">
    <location>
        <begin position="23"/>
        <end position="86"/>
    </location>
</feature>
<protein>
    <recommendedName>
        <fullName evidence="1">Transcription regulator PadR N-terminal domain-containing protein</fullName>
    </recommendedName>
</protein>
<dbReference type="EMBL" id="UINC01016370">
    <property type="protein sequence ID" value="SVA68200.1"/>
    <property type="molecule type" value="Genomic_DNA"/>
</dbReference>
<feature type="non-terminal residue" evidence="2">
    <location>
        <position position="1"/>
    </location>
</feature>
<evidence type="ECO:0000313" key="2">
    <source>
        <dbReference type="EMBL" id="SVA68200.1"/>
    </source>
</evidence>
<organism evidence="2">
    <name type="scientific">marine metagenome</name>
    <dbReference type="NCBI Taxonomy" id="408172"/>
    <lineage>
        <taxon>unclassified sequences</taxon>
        <taxon>metagenomes</taxon>
        <taxon>ecological metagenomes</taxon>
    </lineage>
</organism>
<name>A0A381XU74_9ZZZZ</name>
<dbReference type="InterPro" id="IPR036390">
    <property type="entry name" value="WH_DNA-bd_sf"/>
</dbReference>
<dbReference type="PANTHER" id="PTHR43252">
    <property type="entry name" value="TRANSCRIPTIONAL REGULATOR YQJI"/>
    <property type="match status" value="1"/>
</dbReference>
<evidence type="ECO:0000259" key="1">
    <source>
        <dbReference type="Pfam" id="PF03551"/>
    </source>
</evidence>
<dbReference type="Gene3D" id="1.10.10.10">
    <property type="entry name" value="Winged helix-like DNA-binding domain superfamily/Winged helix DNA-binding domain"/>
    <property type="match status" value="1"/>
</dbReference>
<dbReference type="SUPFAM" id="SSF46785">
    <property type="entry name" value="Winged helix' DNA-binding domain"/>
    <property type="match status" value="1"/>
</dbReference>
<dbReference type="AlphaFoldDB" id="A0A381XU74"/>
<reference evidence="2" key="1">
    <citation type="submission" date="2018-05" db="EMBL/GenBank/DDBJ databases">
        <authorList>
            <person name="Lanie J.A."/>
            <person name="Ng W.-L."/>
            <person name="Kazmierczak K.M."/>
            <person name="Andrzejewski T.M."/>
            <person name="Davidsen T.M."/>
            <person name="Wayne K.J."/>
            <person name="Tettelin H."/>
            <person name="Glass J.I."/>
            <person name="Rusch D."/>
            <person name="Podicherti R."/>
            <person name="Tsui H.-C.T."/>
            <person name="Winkler M.E."/>
        </authorList>
    </citation>
    <scope>NUCLEOTIDE SEQUENCE</scope>
</reference>
<dbReference type="InterPro" id="IPR005149">
    <property type="entry name" value="Tscrpt_reg_PadR_N"/>
</dbReference>
<sequence>VMIGDWIQRVGSSIPRGFSRFFILELLKKKSYTGKQIIDSAIKQSDGKWKPSPGLIYPLLGRLLDDGLISEDKDGKYRITKKGRKTTDDLQTINEIVKNQLDVLFRLGSVGRFVILDMLERLSVIGSLLSENAARMTKEEIEKYEKFLKSELAKMEKMSHEREKKIKID</sequence>